<evidence type="ECO:0000256" key="4">
    <source>
        <dbReference type="ARBA" id="ARBA00022840"/>
    </source>
</evidence>
<comment type="similarity">
    <text evidence="1">Belongs to the thymidylate kinase family.</text>
</comment>
<dbReference type="PANTHER" id="PTHR10344:SF4">
    <property type="entry name" value="UMP-CMP KINASE 2, MITOCHONDRIAL"/>
    <property type="match status" value="1"/>
</dbReference>
<proteinExistence type="inferred from homology"/>
<name>A0A1G5LA23_9FIRM</name>
<dbReference type="Pfam" id="PF02223">
    <property type="entry name" value="Thymidylate_kin"/>
    <property type="match status" value="1"/>
</dbReference>
<feature type="domain" description="Thymidylate kinase-like" evidence="5">
    <location>
        <begin position="8"/>
        <end position="213"/>
    </location>
</feature>
<dbReference type="Gene3D" id="3.40.50.300">
    <property type="entry name" value="P-loop containing nucleotide triphosphate hydrolases"/>
    <property type="match status" value="1"/>
</dbReference>
<dbReference type="OrthoDB" id="117677at2"/>
<reference evidence="6 7" key="1">
    <citation type="submission" date="2016-10" db="EMBL/GenBank/DDBJ databases">
        <authorList>
            <person name="de Groot N.N."/>
        </authorList>
    </citation>
    <scope>NUCLEOTIDE SEQUENCE [LARGE SCALE GENOMIC DNA]</scope>
    <source>
        <strain evidence="6 7">DSM 18978</strain>
    </source>
</reference>
<dbReference type="GO" id="GO:0006233">
    <property type="term" value="P:dTDP biosynthetic process"/>
    <property type="evidence" value="ECO:0007669"/>
    <property type="project" value="TreeGrafter"/>
</dbReference>
<dbReference type="GO" id="GO:0006235">
    <property type="term" value="P:dTTP biosynthetic process"/>
    <property type="evidence" value="ECO:0007669"/>
    <property type="project" value="TreeGrafter"/>
</dbReference>
<evidence type="ECO:0000256" key="3">
    <source>
        <dbReference type="ARBA" id="ARBA00022741"/>
    </source>
</evidence>
<evidence type="ECO:0000256" key="1">
    <source>
        <dbReference type="ARBA" id="ARBA00009776"/>
    </source>
</evidence>
<organism evidence="6 7">
    <name type="scientific">Alkaliphilus peptidifermentans DSM 18978</name>
    <dbReference type="NCBI Taxonomy" id="1120976"/>
    <lineage>
        <taxon>Bacteria</taxon>
        <taxon>Bacillati</taxon>
        <taxon>Bacillota</taxon>
        <taxon>Clostridia</taxon>
        <taxon>Peptostreptococcales</taxon>
        <taxon>Natronincolaceae</taxon>
        <taxon>Alkaliphilus</taxon>
    </lineage>
</organism>
<dbReference type="PANTHER" id="PTHR10344">
    <property type="entry name" value="THYMIDYLATE KINASE"/>
    <property type="match status" value="1"/>
</dbReference>
<evidence type="ECO:0000313" key="7">
    <source>
        <dbReference type="Proteomes" id="UP000198636"/>
    </source>
</evidence>
<dbReference type="GO" id="GO:0006227">
    <property type="term" value="P:dUDP biosynthetic process"/>
    <property type="evidence" value="ECO:0007669"/>
    <property type="project" value="TreeGrafter"/>
</dbReference>
<keyword evidence="6" id="KW-0418">Kinase</keyword>
<evidence type="ECO:0000313" key="6">
    <source>
        <dbReference type="EMBL" id="SCZ09444.1"/>
    </source>
</evidence>
<dbReference type="InterPro" id="IPR039430">
    <property type="entry name" value="Thymidylate_kin-like_dom"/>
</dbReference>
<dbReference type="EMBL" id="FMUS01000044">
    <property type="protein sequence ID" value="SCZ09444.1"/>
    <property type="molecule type" value="Genomic_DNA"/>
</dbReference>
<dbReference type="InterPro" id="IPR027417">
    <property type="entry name" value="P-loop_NTPase"/>
</dbReference>
<evidence type="ECO:0000259" key="5">
    <source>
        <dbReference type="Pfam" id="PF02223"/>
    </source>
</evidence>
<gene>
    <name evidence="6" type="ORF">SAMN03080606_04197</name>
</gene>
<dbReference type="SUPFAM" id="SSF52540">
    <property type="entry name" value="P-loop containing nucleoside triphosphate hydrolases"/>
    <property type="match status" value="1"/>
</dbReference>
<dbReference type="AlphaFoldDB" id="A0A1G5LA23"/>
<evidence type="ECO:0000256" key="2">
    <source>
        <dbReference type="ARBA" id="ARBA00017144"/>
    </source>
</evidence>
<keyword evidence="6" id="KW-0808">Transferase</keyword>
<keyword evidence="3" id="KW-0547">Nucleotide-binding</keyword>
<keyword evidence="7" id="KW-1185">Reference proteome</keyword>
<sequence length="221" mass="26296">MLGKFICLEGIDASGKTSVSDEIIELLNERKIKAIQLYKKQTDYPSKYLTYFMSSFKELLWEAKNDYPVREITDNGWLFLHAAWYTIMAENLILPNLKNYEIVLIDSWYYKILARFLAKQQFDYELVNRVFFHLPKGNHIFMLDASPEICWERRKDFKPAELGENEKFEGSSYSRFISYQNQVREQYLNLSHNKNWHVINTESKTIKQVSHNIVDTLEKLL</sequence>
<protein>
    <recommendedName>
        <fullName evidence="2">Thymidylate kinase</fullName>
    </recommendedName>
</protein>
<accession>A0A1G5LA23</accession>
<dbReference type="Proteomes" id="UP000198636">
    <property type="component" value="Unassembled WGS sequence"/>
</dbReference>
<dbReference type="GO" id="GO:0005524">
    <property type="term" value="F:ATP binding"/>
    <property type="evidence" value="ECO:0007669"/>
    <property type="project" value="UniProtKB-KW"/>
</dbReference>
<dbReference type="GO" id="GO:0004798">
    <property type="term" value="F:dTMP kinase activity"/>
    <property type="evidence" value="ECO:0007669"/>
    <property type="project" value="TreeGrafter"/>
</dbReference>
<dbReference type="GO" id="GO:0005737">
    <property type="term" value="C:cytoplasm"/>
    <property type="evidence" value="ECO:0007669"/>
    <property type="project" value="TreeGrafter"/>
</dbReference>
<dbReference type="CDD" id="cd01672">
    <property type="entry name" value="TMPK"/>
    <property type="match status" value="1"/>
</dbReference>
<dbReference type="RefSeq" id="WP_091547506.1">
    <property type="nucleotide sequence ID" value="NZ_FMUS01000044.1"/>
</dbReference>
<dbReference type="STRING" id="1120976.SAMN03080606_04197"/>
<keyword evidence="4" id="KW-0067">ATP-binding</keyword>